<dbReference type="Proteomes" id="UP000319143">
    <property type="component" value="Unassembled WGS sequence"/>
</dbReference>
<reference evidence="1 2" key="1">
    <citation type="submission" date="2019-02" db="EMBL/GenBank/DDBJ databases">
        <title>Deep-cultivation of Planctomycetes and their phenomic and genomic characterization uncovers novel biology.</title>
        <authorList>
            <person name="Wiegand S."/>
            <person name="Jogler M."/>
            <person name="Boedeker C."/>
            <person name="Pinto D."/>
            <person name="Vollmers J."/>
            <person name="Rivas-Marin E."/>
            <person name="Kohn T."/>
            <person name="Peeters S.H."/>
            <person name="Heuer A."/>
            <person name="Rast P."/>
            <person name="Oberbeckmann S."/>
            <person name="Bunk B."/>
            <person name="Jeske O."/>
            <person name="Meyerdierks A."/>
            <person name="Storesund J.E."/>
            <person name="Kallscheuer N."/>
            <person name="Luecker S."/>
            <person name="Lage O.M."/>
            <person name="Pohl T."/>
            <person name="Merkel B.J."/>
            <person name="Hornburger P."/>
            <person name="Mueller R.-W."/>
            <person name="Bruemmer F."/>
            <person name="Labrenz M."/>
            <person name="Spormann A.M."/>
            <person name="Op Den Camp H."/>
            <person name="Overmann J."/>
            <person name="Amann R."/>
            <person name="Jetten M.S.M."/>
            <person name="Mascher T."/>
            <person name="Medema M.H."/>
            <person name="Devos D.P."/>
            <person name="Kaster A.-K."/>
            <person name="Ovreas L."/>
            <person name="Rohde M."/>
            <person name="Galperin M.Y."/>
            <person name="Jogler C."/>
        </authorList>
    </citation>
    <scope>NUCLEOTIDE SEQUENCE [LARGE SCALE GENOMIC DNA]</scope>
    <source>
        <strain evidence="1 2">Poly41</strain>
    </source>
</reference>
<proteinExistence type="predicted"/>
<keyword evidence="2" id="KW-1185">Reference proteome</keyword>
<accession>A0A5C6DLJ9</accession>
<evidence type="ECO:0000313" key="2">
    <source>
        <dbReference type="Proteomes" id="UP000319143"/>
    </source>
</evidence>
<sequence length="72" mass="8237">MVGPLTRPFTHCNLATLGFLRWLGQHPSRSVLHICLSGWGQFEETLAYIQERLVPETINEWVADRINEVAAF</sequence>
<dbReference type="AlphaFoldDB" id="A0A5C6DLJ9"/>
<protein>
    <submittedName>
        <fullName evidence="1">Uncharacterized protein</fullName>
    </submittedName>
</protein>
<gene>
    <name evidence="1" type="ORF">Poly41_27490</name>
</gene>
<evidence type="ECO:0000313" key="1">
    <source>
        <dbReference type="EMBL" id="TWU38273.1"/>
    </source>
</evidence>
<dbReference type="EMBL" id="SJPV01000004">
    <property type="protein sequence ID" value="TWU38273.1"/>
    <property type="molecule type" value="Genomic_DNA"/>
</dbReference>
<organism evidence="1 2">
    <name type="scientific">Novipirellula artificiosorum</name>
    <dbReference type="NCBI Taxonomy" id="2528016"/>
    <lineage>
        <taxon>Bacteria</taxon>
        <taxon>Pseudomonadati</taxon>
        <taxon>Planctomycetota</taxon>
        <taxon>Planctomycetia</taxon>
        <taxon>Pirellulales</taxon>
        <taxon>Pirellulaceae</taxon>
        <taxon>Novipirellula</taxon>
    </lineage>
</organism>
<name>A0A5C6DLJ9_9BACT</name>
<comment type="caution">
    <text evidence="1">The sequence shown here is derived from an EMBL/GenBank/DDBJ whole genome shotgun (WGS) entry which is preliminary data.</text>
</comment>